<dbReference type="RefSeq" id="WP_121933639.1">
    <property type="nucleotide sequence ID" value="NZ_RDOJ01000003.1"/>
</dbReference>
<dbReference type="Proteomes" id="UP000275348">
    <property type="component" value="Unassembled WGS sequence"/>
</dbReference>
<sequence length="130" mass="15413">MNLILKDRDKSLFFFENTKTDPRFVGVWKGTDHGKFFKGETNSWIINRKADGTMYITFKTIHADDEVTYAEEKGVWCVIGDEYFEFRESDQNKDQYSFLFLSNNSIHFTINEEKSGEEPYNFVDFKMLLD</sequence>
<gene>
    <name evidence="1" type="ORF">EAH69_02605</name>
</gene>
<comment type="caution">
    <text evidence="1">The sequence shown here is derived from an EMBL/GenBank/DDBJ whole genome shotgun (WGS) entry which is preliminary data.</text>
</comment>
<dbReference type="AlphaFoldDB" id="A0A3L9MMA0"/>
<organism evidence="1 2">
    <name type="scientific">Faecalibacter macacae</name>
    <dbReference type="NCBI Taxonomy" id="1859289"/>
    <lineage>
        <taxon>Bacteria</taxon>
        <taxon>Pseudomonadati</taxon>
        <taxon>Bacteroidota</taxon>
        <taxon>Flavobacteriia</taxon>
        <taxon>Flavobacteriales</taxon>
        <taxon>Weeksellaceae</taxon>
        <taxon>Faecalibacter</taxon>
    </lineage>
</organism>
<accession>A0A3L9MMA0</accession>
<reference evidence="1 2" key="1">
    <citation type="submission" date="2018-10" db="EMBL/GenBank/DDBJ databases">
        <authorList>
            <person name="Chen X."/>
        </authorList>
    </citation>
    <scope>NUCLEOTIDE SEQUENCE [LARGE SCALE GENOMIC DNA]</scope>
    <source>
        <strain evidence="1 2">YIM 102668</strain>
    </source>
</reference>
<evidence type="ECO:0000313" key="1">
    <source>
        <dbReference type="EMBL" id="RLZ11829.1"/>
    </source>
</evidence>
<proteinExistence type="predicted"/>
<keyword evidence="2" id="KW-1185">Reference proteome</keyword>
<name>A0A3L9MMA0_9FLAO</name>
<protein>
    <recommendedName>
        <fullName evidence="3">Lipocalin-like domain-containing protein</fullName>
    </recommendedName>
</protein>
<evidence type="ECO:0008006" key="3">
    <source>
        <dbReference type="Google" id="ProtNLM"/>
    </source>
</evidence>
<evidence type="ECO:0000313" key="2">
    <source>
        <dbReference type="Proteomes" id="UP000275348"/>
    </source>
</evidence>
<dbReference type="OrthoDB" id="1261513at2"/>
<dbReference type="EMBL" id="RDOJ01000003">
    <property type="protein sequence ID" value="RLZ11829.1"/>
    <property type="molecule type" value="Genomic_DNA"/>
</dbReference>